<dbReference type="InterPro" id="IPR003661">
    <property type="entry name" value="HisK_dim/P_dom"/>
</dbReference>
<dbReference type="PANTHER" id="PTHR45528">
    <property type="entry name" value="SENSOR HISTIDINE KINASE CPXA"/>
    <property type="match status" value="1"/>
</dbReference>
<keyword evidence="9" id="KW-0418">Kinase</keyword>
<dbReference type="InterPro" id="IPR003594">
    <property type="entry name" value="HATPase_dom"/>
</dbReference>
<keyword evidence="6" id="KW-0808">Transferase</keyword>
<dbReference type="InterPro" id="IPR050398">
    <property type="entry name" value="HssS/ArlS-like"/>
</dbReference>
<dbReference type="CDD" id="cd00082">
    <property type="entry name" value="HisKA"/>
    <property type="match status" value="1"/>
</dbReference>
<keyword evidence="11 15" id="KW-1133">Transmembrane helix</keyword>
<evidence type="ECO:0000256" key="15">
    <source>
        <dbReference type="SAM" id="Phobius"/>
    </source>
</evidence>
<evidence type="ECO:0000259" key="17">
    <source>
        <dbReference type="PROSITE" id="PS50885"/>
    </source>
</evidence>
<dbReference type="EC" id="2.7.13.3" evidence="3"/>
<feature type="coiled-coil region" evidence="14">
    <location>
        <begin position="208"/>
        <end position="246"/>
    </location>
</feature>
<feature type="transmembrane region" description="Helical" evidence="15">
    <location>
        <begin position="158"/>
        <end position="178"/>
    </location>
</feature>
<keyword evidence="13 15" id="KW-0472">Membrane</keyword>
<dbReference type="InterPro" id="IPR003660">
    <property type="entry name" value="HAMP_dom"/>
</dbReference>
<dbReference type="EMBL" id="FOTR01000001">
    <property type="protein sequence ID" value="SFL43022.1"/>
    <property type="molecule type" value="Genomic_DNA"/>
</dbReference>
<evidence type="ECO:0000256" key="5">
    <source>
        <dbReference type="ARBA" id="ARBA00022553"/>
    </source>
</evidence>
<reference evidence="19" key="1">
    <citation type="submission" date="2016-10" db="EMBL/GenBank/DDBJ databases">
        <authorList>
            <person name="Varghese N."/>
            <person name="Submissions S."/>
        </authorList>
    </citation>
    <scope>NUCLEOTIDE SEQUENCE [LARGE SCALE GENOMIC DNA]</scope>
    <source>
        <strain evidence="19">CGMCC 1.4250</strain>
    </source>
</reference>
<dbReference type="InterPro" id="IPR036097">
    <property type="entry name" value="HisK_dim/P_sf"/>
</dbReference>
<dbReference type="Pfam" id="PF00512">
    <property type="entry name" value="HisKA"/>
    <property type="match status" value="1"/>
</dbReference>
<proteinExistence type="predicted"/>
<feature type="transmembrane region" description="Helical" evidence="15">
    <location>
        <begin position="7"/>
        <end position="30"/>
    </location>
</feature>
<name>A0A1I4HLF7_9BACI</name>
<dbReference type="PROSITE" id="PS50885">
    <property type="entry name" value="HAMP"/>
    <property type="match status" value="1"/>
</dbReference>
<evidence type="ECO:0000313" key="18">
    <source>
        <dbReference type="EMBL" id="SFL43022.1"/>
    </source>
</evidence>
<dbReference type="RefSeq" id="WP_091480682.1">
    <property type="nucleotide sequence ID" value="NZ_FOTR01000001.1"/>
</dbReference>
<keyword evidence="12" id="KW-0902">Two-component regulatory system</keyword>
<feature type="domain" description="HAMP" evidence="17">
    <location>
        <begin position="180"/>
        <end position="234"/>
    </location>
</feature>
<evidence type="ECO:0000256" key="13">
    <source>
        <dbReference type="ARBA" id="ARBA00023136"/>
    </source>
</evidence>
<dbReference type="FunFam" id="1.10.287.130:FF:000001">
    <property type="entry name" value="Two-component sensor histidine kinase"/>
    <property type="match status" value="1"/>
</dbReference>
<accession>A0A1I4HLF7</accession>
<dbReference type="Gene3D" id="1.10.287.130">
    <property type="match status" value="1"/>
</dbReference>
<feature type="domain" description="Histidine kinase" evidence="16">
    <location>
        <begin position="242"/>
        <end position="453"/>
    </location>
</feature>
<dbReference type="CDD" id="cd00075">
    <property type="entry name" value="HATPase"/>
    <property type="match status" value="1"/>
</dbReference>
<evidence type="ECO:0000256" key="14">
    <source>
        <dbReference type="SAM" id="Coils"/>
    </source>
</evidence>
<keyword evidence="8" id="KW-0547">Nucleotide-binding</keyword>
<evidence type="ECO:0000256" key="3">
    <source>
        <dbReference type="ARBA" id="ARBA00012438"/>
    </source>
</evidence>
<evidence type="ECO:0000256" key="8">
    <source>
        <dbReference type="ARBA" id="ARBA00022741"/>
    </source>
</evidence>
<evidence type="ECO:0000256" key="2">
    <source>
        <dbReference type="ARBA" id="ARBA00004651"/>
    </source>
</evidence>
<gene>
    <name evidence="18" type="ORF">SAMN04487943_101507</name>
</gene>
<evidence type="ECO:0000256" key="10">
    <source>
        <dbReference type="ARBA" id="ARBA00022840"/>
    </source>
</evidence>
<sequence length="453" mass="52107">MKLRSKVQIFLSGFMILVILVINSAVYLLYEERVSENELNRVKADAENVMEAIAENSTVDVENNNLLKAFLPANAIIRIIEEDMEEQDPLHEVYTEEQFTQWPFSYLTYEQTRIARDENKTPYAQVSIPIIWEDGSIVTLQVSEALYSMEDSLSTLRLVLFLTAGVMLFPALFAGYFLSRYITKQIQSLTLEMKENPKNGKWEKLTINKKNKDEISEMQQAYNAMIERVEENRQKQERFVSDASHELRTPISVIKSYAELLKRRGKDKPEIFDEATDAILSESDRMQHLTEQMLVLAKKEDQENIKFEQVNISQIARDVIRSLSTAYQREIKFYHDTDHDITVSADRNKIQQAIYILVDNACKYSEDIVVVQIQENHQQLTIAVSDNGEGLSKNEQEHIFDRFYRVDKSRSRKAGGTGLGLAICHQIIQAHGGEIEITSQVNQGSTFTLTLPM</sequence>
<dbReference type="Gene3D" id="6.10.340.10">
    <property type="match status" value="1"/>
</dbReference>
<dbReference type="STRING" id="334253.SAMN04487943_101507"/>
<evidence type="ECO:0000313" key="19">
    <source>
        <dbReference type="Proteomes" id="UP000198565"/>
    </source>
</evidence>
<dbReference type="SMART" id="SM00387">
    <property type="entry name" value="HATPase_c"/>
    <property type="match status" value="1"/>
</dbReference>
<dbReference type="PANTHER" id="PTHR45528:SF1">
    <property type="entry name" value="SENSOR HISTIDINE KINASE CPXA"/>
    <property type="match status" value="1"/>
</dbReference>
<evidence type="ECO:0000256" key="7">
    <source>
        <dbReference type="ARBA" id="ARBA00022692"/>
    </source>
</evidence>
<keyword evidence="10" id="KW-0067">ATP-binding</keyword>
<comment type="subcellular location">
    <subcellularLocation>
        <location evidence="2">Cell membrane</location>
        <topology evidence="2">Multi-pass membrane protein</topology>
    </subcellularLocation>
</comment>
<keyword evidence="7 15" id="KW-0812">Transmembrane</keyword>
<dbReference type="Proteomes" id="UP000198565">
    <property type="component" value="Unassembled WGS sequence"/>
</dbReference>
<protein>
    <recommendedName>
        <fullName evidence="3">histidine kinase</fullName>
        <ecNumber evidence="3">2.7.13.3</ecNumber>
    </recommendedName>
</protein>
<comment type="catalytic activity">
    <reaction evidence="1">
        <text>ATP + protein L-histidine = ADP + protein N-phospho-L-histidine.</text>
        <dbReference type="EC" id="2.7.13.3"/>
    </reaction>
</comment>
<organism evidence="18 19">
    <name type="scientific">Gracilibacillus orientalis</name>
    <dbReference type="NCBI Taxonomy" id="334253"/>
    <lineage>
        <taxon>Bacteria</taxon>
        <taxon>Bacillati</taxon>
        <taxon>Bacillota</taxon>
        <taxon>Bacilli</taxon>
        <taxon>Bacillales</taxon>
        <taxon>Bacillaceae</taxon>
        <taxon>Gracilibacillus</taxon>
    </lineage>
</organism>
<dbReference type="GO" id="GO:0005524">
    <property type="term" value="F:ATP binding"/>
    <property type="evidence" value="ECO:0007669"/>
    <property type="project" value="UniProtKB-KW"/>
</dbReference>
<evidence type="ECO:0000256" key="4">
    <source>
        <dbReference type="ARBA" id="ARBA00022475"/>
    </source>
</evidence>
<dbReference type="InterPro" id="IPR004358">
    <property type="entry name" value="Sig_transdc_His_kin-like_C"/>
</dbReference>
<evidence type="ECO:0000256" key="11">
    <source>
        <dbReference type="ARBA" id="ARBA00022989"/>
    </source>
</evidence>
<evidence type="ECO:0000256" key="9">
    <source>
        <dbReference type="ARBA" id="ARBA00022777"/>
    </source>
</evidence>
<dbReference type="Pfam" id="PF02518">
    <property type="entry name" value="HATPase_c"/>
    <property type="match status" value="1"/>
</dbReference>
<keyword evidence="19" id="KW-1185">Reference proteome</keyword>
<dbReference type="SUPFAM" id="SSF47384">
    <property type="entry name" value="Homodimeric domain of signal transducing histidine kinase"/>
    <property type="match status" value="1"/>
</dbReference>
<dbReference type="InterPro" id="IPR036890">
    <property type="entry name" value="HATPase_C_sf"/>
</dbReference>
<dbReference type="PROSITE" id="PS50109">
    <property type="entry name" value="HIS_KIN"/>
    <property type="match status" value="1"/>
</dbReference>
<dbReference type="SMART" id="SM00388">
    <property type="entry name" value="HisKA"/>
    <property type="match status" value="1"/>
</dbReference>
<dbReference type="PRINTS" id="PR00344">
    <property type="entry name" value="BCTRLSENSOR"/>
</dbReference>
<evidence type="ECO:0000256" key="6">
    <source>
        <dbReference type="ARBA" id="ARBA00022679"/>
    </source>
</evidence>
<evidence type="ECO:0000256" key="1">
    <source>
        <dbReference type="ARBA" id="ARBA00000085"/>
    </source>
</evidence>
<dbReference type="GO" id="GO:0000155">
    <property type="term" value="F:phosphorelay sensor kinase activity"/>
    <property type="evidence" value="ECO:0007669"/>
    <property type="project" value="InterPro"/>
</dbReference>
<keyword evidence="5" id="KW-0597">Phosphoprotein</keyword>
<dbReference type="AlphaFoldDB" id="A0A1I4HLF7"/>
<keyword evidence="4" id="KW-1003">Cell membrane</keyword>
<dbReference type="InterPro" id="IPR005467">
    <property type="entry name" value="His_kinase_dom"/>
</dbReference>
<dbReference type="Gene3D" id="3.30.565.10">
    <property type="entry name" value="Histidine kinase-like ATPase, C-terminal domain"/>
    <property type="match status" value="1"/>
</dbReference>
<dbReference type="SUPFAM" id="SSF55874">
    <property type="entry name" value="ATPase domain of HSP90 chaperone/DNA topoisomerase II/histidine kinase"/>
    <property type="match status" value="1"/>
</dbReference>
<evidence type="ECO:0000256" key="12">
    <source>
        <dbReference type="ARBA" id="ARBA00023012"/>
    </source>
</evidence>
<keyword evidence="14" id="KW-0175">Coiled coil</keyword>
<dbReference type="GO" id="GO:0005886">
    <property type="term" value="C:plasma membrane"/>
    <property type="evidence" value="ECO:0007669"/>
    <property type="project" value="UniProtKB-SubCell"/>
</dbReference>
<evidence type="ECO:0000259" key="16">
    <source>
        <dbReference type="PROSITE" id="PS50109"/>
    </source>
</evidence>
<dbReference type="OrthoDB" id="9786919at2"/>
<dbReference type="FunFam" id="3.30.565.10:FF:000006">
    <property type="entry name" value="Sensor histidine kinase WalK"/>
    <property type="match status" value="1"/>
</dbReference>